<feature type="region of interest" description="Disordered" evidence="7">
    <location>
        <begin position="397"/>
        <end position="418"/>
    </location>
</feature>
<feature type="transmembrane region" description="Helical" evidence="8">
    <location>
        <begin position="137"/>
        <end position="160"/>
    </location>
</feature>
<keyword evidence="2" id="KW-0813">Transport</keyword>
<dbReference type="PANTHER" id="PTHR43266:SF8">
    <property type="entry name" value="MACROLIDE-EFFLUX PROTEIN"/>
    <property type="match status" value="1"/>
</dbReference>
<name>A0A927CFA3_9BACL</name>
<evidence type="ECO:0000256" key="2">
    <source>
        <dbReference type="ARBA" id="ARBA00022448"/>
    </source>
</evidence>
<feature type="transmembrane region" description="Helical" evidence="8">
    <location>
        <begin position="255"/>
        <end position="273"/>
    </location>
</feature>
<evidence type="ECO:0000313" key="10">
    <source>
        <dbReference type="EMBL" id="MBD2866409.1"/>
    </source>
</evidence>
<feature type="transmembrane region" description="Helical" evidence="8">
    <location>
        <begin position="311"/>
        <end position="335"/>
    </location>
</feature>
<dbReference type="Pfam" id="PF07690">
    <property type="entry name" value="MFS_1"/>
    <property type="match status" value="1"/>
</dbReference>
<feature type="transmembrane region" description="Helical" evidence="8">
    <location>
        <begin position="9"/>
        <end position="32"/>
    </location>
</feature>
<feature type="transmembrane region" description="Helical" evidence="8">
    <location>
        <begin position="372"/>
        <end position="390"/>
    </location>
</feature>
<dbReference type="GO" id="GO:0022857">
    <property type="term" value="F:transmembrane transporter activity"/>
    <property type="evidence" value="ECO:0007669"/>
    <property type="project" value="InterPro"/>
</dbReference>
<evidence type="ECO:0000256" key="3">
    <source>
        <dbReference type="ARBA" id="ARBA00022475"/>
    </source>
</evidence>
<proteinExistence type="predicted"/>
<dbReference type="PANTHER" id="PTHR43266">
    <property type="entry name" value="MACROLIDE-EFFLUX PROTEIN"/>
    <property type="match status" value="1"/>
</dbReference>
<evidence type="ECO:0000256" key="6">
    <source>
        <dbReference type="ARBA" id="ARBA00023136"/>
    </source>
</evidence>
<keyword evidence="5 8" id="KW-1133">Transmembrane helix</keyword>
<dbReference type="CDD" id="cd06173">
    <property type="entry name" value="MFS_MefA_like"/>
    <property type="match status" value="1"/>
</dbReference>
<feature type="transmembrane region" description="Helical" evidence="8">
    <location>
        <begin position="166"/>
        <end position="186"/>
    </location>
</feature>
<evidence type="ECO:0000256" key="5">
    <source>
        <dbReference type="ARBA" id="ARBA00022989"/>
    </source>
</evidence>
<comment type="subcellular location">
    <subcellularLocation>
        <location evidence="1">Cell membrane</location>
        <topology evidence="1">Multi-pass membrane protein</topology>
    </subcellularLocation>
</comment>
<dbReference type="InterPro" id="IPR020846">
    <property type="entry name" value="MFS_dom"/>
</dbReference>
<dbReference type="AlphaFoldDB" id="A0A927CFA3"/>
<keyword evidence="3" id="KW-1003">Cell membrane</keyword>
<feature type="transmembrane region" description="Helical" evidence="8">
    <location>
        <begin position="77"/>
        <end position="97"/>
    </location>
</feature>
<dbReference type="PROSITE" id="PS50850">
    <property type="entry name" value="MFS"/>
    <property type="match status" value="1"/>
</dbReference>
<evidence type="ECO:0000256" key="4">
    <source>
        <dbReference type="ARBA" id="ARBA00022692"/>
    </source>
</evidence>
<organism evidence="10 11">
    <name type="scientific">Paenibacillus oceani</name>
    <dbReference type="NCBI Taxonomy" id="2772510"/>
    <lineage>
        <taxon>Bacteria</taxon>
        <taxon>Bacillati</taxon>
        <taxon>Bacillota</taxon>
        <taxon>Bacilli</taxon>
        <taxon>Bacillales</taxon>
        <taxon>Paenibacillaceae</taxon>
        <taxon>Paenibacillus</taxon>
    </lineage>
</organism>
<feature type="transmembrane region" description="Helical" evidence="8">
    <location>
        <begin position="44"/>
        <end position="65"/>
    </location>
</feature>
<dbReference type="RefSeq" id="WP_190932025.1">
    <property type="nucleotide sequence ID" value="NZ_JACXJA010000058.1"/>
</dbReference>
<sequence length="418" mass="44993">MKSIFRNRVIWLLIGNDMLDNMAIWVRNMAILFYVMEQTNGDPIAVSLITVAEYVPIFLFSMIGGTLADRWEPRRTMLLGGVLSAASVAAIGFAIMLGAWEAVFFATVVSAVVSQFSQPSSFVIIKRHLKDDEVAAATGLAQSIAALFLIGGPVLGTFVYSKLGMATSLFVITALFSLSTLLVAFLPKVQRQPDTSHHGLWSEMGEGIRFVFRDARLKTLLLLFALLGIGIGITQPLDIFIVTERLQLEKEHTQWFLLASGVGMLGGGVLAATVVSKTKERTNWVIARGLAFLAVSLVVEAWSVWVPLTLLFRFLVGIAMAFMQAALSAMMIRMVDENYVGRINGTIMPIMTGTLLIGTGMAGPLMKSTSLLTAYFLAACIVMAAALIGSRLRSGGSPAMPEGGPRQPAPSASGDTHA</sequence>
<feature type="domain" description="Major facilitator superfamily (MFS) profile" evidence="9">
    <location>
        <begin position="9"/>
        <end position="397"/>
    </location>
</feature>
<feature type="transmembrane region" description="Helical" evidence="8">
    <location>
        <begin position="285"/>
        <end position="305"/>
    </location>
</feature>
<evidence type="ECO:0000256" key="1">
    <source>
        <dbReference type="ARBA" id="ARBA00004651"/>
    </source>
</evidence>
<feature type="transmembrane region" description="Helical" evidence="8">
    <location>
        <begin position="347"/>
        <end position="366"/>
    </location>
</feature>
<evidence type="ECO:0000313" key="11">
    <source>
        <dbReference type="Proteomes" id="UP000639396"/>
    </source>
</evidence>
<reference evidence="10" key="1">
    <citation type="submission" date="2020-09" db="EMBL/GenBank/DDBJ databases">
        <title>A novel bacterium of genus Paenibacillus, isolated from South China Sea.</title>
        <authorList>
            <person name="Huang H."/>
            <person name="Mo K."/>
            <person name="Hu Y."/>
        </authorList>
    </citation>
    <scope>NUCLEOTIDE SEQUENCE</scope>
    <source>
        <strain evidence="10">IB182363</strain>
    </source>
</reference>
<accession>A0A927CFA3</accession>
<evidence type="ECO:0000256" key="7">
    <source>
        <dbReference type="SAM" id="MobiDB-lite"/>
    </source>
</evidence>
<gene>
    <name evidence="10" type="ORF">IDH45_31000</name>
</gene>
<comment type="caution">
    <text evidence="10">The sequence shown here is derived from an EMBL/GenBank/DDBJ whole genome shotgun (WGS) entry which is preliminary data.</text>
</comment>
<protein>
    <submittedName>
        <fullName evidence="10">MFS transporter</fullName>
    </submittedName>
</protein>
<dbReference type="InterPro" id="IPR036259">
    <property type="entry name" value="MFS_trans_sf"/>
</dbReference>
<evidence type="ECO:0000259" key="9">
    <source>
        <dbReference type="PROSITE" id="PS50850"/>
    </source>
</evidence>
<dbReference type="InterPro" id="IPR011701">
    <property type="entry name" value="MFS"/>
</dbReference>
<keyword evidence="11" id="KW-1185">Reference proteome</keyword>
<dbReference type="Gene3D" id="1.20.1250.20">
    <property type="entry name" value="MFS general substrate transporter like domains"/>
    <property type="match status" value="1"/>
</dbReference>
<feature type="transmembrane region" description="Helical" evidence="8">
    <location>
        <begin position="103"/>
        <end position="125"/>
    </location>
</feature>
<dbReference type="Proteomes" id="UP000639396">
    <property type="component" value="Unassembled WGS sequence"/>
</dbReference>
<keyword evidence="6 8" id="KW-0472">Membrane</keyword>
<feature type="transmembrane region" description="Helical" evidence="8">
    <location>
        <begin position="219"/>
        <end position="243"/>
    </location>
</feature>
<keyword evidence="4 8" id="KW-0812">Transmembrane</keyword>
<dbReference type="GO" id="GO:0005886">
    <property type="term" value="C:plasma membrane"/>
    <property type="evidence" value="ECO:0007669"/>
    <property type="project" value="UniProtKB-SubCell"/>
</dbReference>
<dbReference type="EMBL" id="JACXJA010000058">
    <property type="protein sequence ID" value="MBD2866409.1"/>
    <property type="molecule type" value="Genomic_DNA"/>
</dbReference>
<dbReference type="SUPFAM" id="SSF103473">
    <property type="entry name" value="MFS general substrate transporter"/>
    <property type="match status" value="1"/>
</dbReference>
<evidence type="ECO:0000256" key="8">
    <source>
        <dbReference type="SAM" id="Phobius"/>
    </source>
</evidence>